<comment type="caution">
    <text evidence="3">The sequence shown here is derived from an EMBL/GenBank/DDBJ whole genome shotgun (WGS) entry which is preliminary data.</text>
</comment>
<accession>A0A7K4C025</accession>
<organism evidence="3 4">
    <name type="scientific">Candidatus Iainarchaeum sp</name>
    <dbReference type="NCBI Taxonomy" id="3101447"/>
    <lineage>
        <taxon>Archaea</taxon>
        <taxon>Candidatus Iainarchaeota</taxon>
        <taxon>Candidatus Iainarchaeia</taxon>
        <taxon>Candidatus Iainarchaeales</taxon>
        <taxon>Candidatus Iainarchaeaceae</taxon>
        <taxon>Candidatus Iainarchaeum</taxon>
    </lineage>
</organism>
<feature type="region of interest" description="Disordered" evidence="1">
    <location>
        <begin position="1"/>
        <end position="22"/>
    </location>
</feature>
<dbReference type="InterPro" id="IPR023346">
    <property type="entry name" value="Lysozyme-like_dom_sf"/>
</dbReference>
<dbReference type="Pfam" id="PF01464">
    <property type="entry name" value="SLT"/>
    <property type="match status" value="1"/>
</dbReference>
<dbReference type="CDD" id="cd00254">
    <property type="entry name" value="LT-like"/>
    <property type="match status" value="1"/>
</dbReference>
<sequence length="261" mass="29044">MFKRRNRGGLIKPKPKKSERDIRKSFRKKLASIFAASALSASLAFGSGAIQSTNPNKVSAELAAVSKNVATVSAQQNKNNMVTNAVVPFSSFTRGSSLARLPQSHISAILRGVRIKSSPLSKKQINHNKSIYLPMVKEAAKKHGVSETIMVKLIQHESMWDPYVVGKSKDIGLGQLTPVIWNSSIKPEYKCNPFNPKQNIDVAAKYYSYLYKKFKNHKLALTAYNQGETIVRKKLREGKSLEVIANENPNKYASKVLNQKL</sequence>
<dbReference type="Proteomes" id="UP000526302">
    <property type="component" value="Unassembled WGS sequence"/>
</dbReference>
<protein>
    <submittedName>
        <fullName evidence="3">Transglycosylase SLT domain-containing protein</fullName>
    </submittedName>
</protein>
<evidence type="ECO:0000313" key="4">
    <source>
        <dbReference type="Proteomes" id="UP000526302"/>
    </source>
</evidence>
<evidence type="ECO:0000256" key="1">
    <source>
        <dbReference type="SAM" id="MobiDB-lite"/>
    </source>
</evidence>
<reference evidence="3 4" key="1">
    <citation type="journal article" date="2020" name="Biotechnol. Biofuels">
        <title>New insights from the biogas microbiome by comprehensive genome-resolved metagenomics of nearly 1600 species originating from multiple anaerobic digesters.</title>
        <authorList>
            <person name="Campanaro S."/>
            <person name="Treu L."/>
            <person name="Rodriguez-R L.M."/>
            <person name="Kovalovszki A."/>
            <person name="Ziels R.M."/>
            <person name="Maus I."/>
            <person name="Zhu X."/>
            <person name="Kougias P.G."/>
            <person name="Basile A."/>
            <person name="Luo G."/>
            <person name="Schluter A."/>
            <person name="Konstantinidis K.T."/>
            <person name="Angelidaki I."/>
        </authorList>
    </citation>
    <scope>NUCLEOTIDE SEQUENCE [LARGE SCALE GENOMIC DNA]</scope>
    <source>
        <strain evidence="3">AS22ysBPME_79</strain>
    </source>
</reference>
<evidence type="ECO:0000313" key="3">
    <source>
        <dbReference type="EMBL" id="NMA44866.1"/>
    </source>
</evidence>
<feature type="compositionally biased region" description="Basic residues" evidence="1">
    <location>
        <begin position="1"/>
        <end position="15"/>
    </location>
</feature>
<dbReference type="InterPro" id="IPR008258">
    <property type="entry name" value="Transglycosylase_SLT_dom_1"/>
</dbReference>
<feature type="domain" description="Transglycosylase SLT" evidence="2">
    <location>
        <begin position="135"/>
        <end position="241"/>
    </location>
</feature>
<dbReference type="EMBL" id="JAAZKV010000030">
    <property type="protein sequence ID" value="NMA44866.1"/>
    <property type="molecule type" value="Genomic_DNA"/>
</dbReference>
<dbReference type="AlphaFoldDB" id="A0A7K4C025"/>
<dbReference type="PANTHER" id="PTHR37423">
    <property type="entry name" value="SOLUBLE LYTIC MUREIN TRANSGLYCOSYLASE-RELATED"/>
    <property type="match status" value="1"/>
</dbReference>
<dbReference type="SUPFAM" id="SSF53955">
    <property type="entry name" value="Lysozyme-like"/>
    <property type="match status" value="1"/>
</dbReference>
<evidence type="ECO:0000259" key="2">
    <source>
        <dbReference type="Pfam" id="PF01464"/>
    </source>
</evidence>
<gene>
    <name evidence="3" type="ORF">GX950_03595</name>
</gene>
<proteinExistence type="predicted"/>
<dbReference type="PANTHER" id="PTHR37423:SF2">
    <property type="entry name" value="MEMBRANE-BOUND LYTIC MUREIN TRANSGLYCOSYLASE C"/>
    <property type="match status" value="1"/>
</dbReference>
<dbReference type="Gene3D" id="1.10.530.10">
    <property type="match status" value="1"/>
</dbReference>
<name>A0A7K4C025_9ARCH</name>